<gene>
    <name evidence="2" type="primary">rbfA</name>
    <name evidence="3" type="ORF">DWX93_01150</name>
</gene>
<evidence type="ECO:0000313" key="4">
    <source>
        <dbReference type="Proteomes" id="UP000266172"/>
    </source>
</evidence>
<dbReference type="SUPFAM" id="SSF89919">
    <property type="entry name" value="Ribosome-binding factor A, RbfA"/>
    <property type="match status" value="1"/>
</dbReference>
<dbReference type="GO" id="GO:0030490">
    <property type="term" value="P:maturation of SSU-rRNA"/>
    <property type="evidence" value="ECO:0007669"/>
    <property type="project" value="UniProtKB-UniRule"/>
</dbReference>
<dbReference type="EMBL" id="QRVL01000001">
    <property type="protein sequence ID" value="RGS41976.1"/>
    <property type="molecule type" value="Genomic_DNA"/>
</dbReference>
<dbReference type="InterPro" id="IPR020053">
    <property type="entry name" value="Ribosome-bd_factorA_CS"/>
</dbReference>
<proteinExistence type="inferred from homology"/>
<reference evidence="3 4" key="1">
    <citation type="submission" date="2018-08" db="EMBL/GenBank/DDBJ databases">
        <title>A genome reference for cultivated species of the human gut microbiota.</title>
        <authorList>
            <person name="Zou Y."/>
            <person name="Xue W."/>
            <person name="Luo G."/>
        </authorList>
    </citation>
    <scope>NUCLEOTIDE SEQUENCE [LARGE SCALE GENOMIC DNA]</scope>
    <source>
        <strain evidence="3 4">AF22-12AC</strain>
    </source>
</reference>
<comment type="similarity">
    <text evidence="2">Belongs to the RbfA family.</text>
</comment>
<dbReference type="InterPro" id="IPR023799">
    <property type="entry name" value="RbfA_dom_sf"/>
</dbReference>
<organism evidence="3 4">
    <name type="scientific">Roseburia hominis</name>
    <dbReference type="NCBI Taxonomy" id="301301"/>
    <lineage>
        <taxon>Bacteria</taxon>
        <taxon>Bacillati</taxon>
        <taxon>Bacillota</taxon>
        <taxon>Clostridia</taxon>
        <taxon>Lachnospirales</taxon>
        <taxon>Lachnospiraceae</taxon>
        <taxon>Roseburia</taxon>
    </lineage>
</organism>
<dbReference type="HAMAP" id="MF_00003">
    <property type="entry name" value="RbfA"/>
    <property type="match status" value="1"/>
</dbReference>
<dbReference type="NCBIfam" id="TIGR00082">
    <property type="entry name" value="rbfA"/>
    <property type="match status" value="1"/>
</dbReference>
<evidence type="ECO:0000256" key="2">
    <source>
        <dbReference type="HAMAP-Rule" id="MF_00003"/>
    </source>
</evidence>
<comment type="caution">
    <text evidence="3">The sequence shown here is derived from an EMBL/GenBank/DDBJ whole genome shotgun (WGS) entry which is preliminary data.</text>
</comment>
<protein>
    <recommendedName>
        <fullName evidence="2">Ribosome-binding factor A</fullName>
    </recommendedName>
</protein>
<evidence type="ECO:0000313" key="3">
    <source>
        <dbReference type="EMBL" id="RGS41976.1"/>
    </source>
</evidence>
<dbReference type="RefSeq" id="WP_118096282.1">
    <property type="nucleotide sequence ID" value="NZ_JAQEDX010000004.1"/>
</dbReference>
<sequence>MRKNSIKNTRINGEVLRELSNIIRGEIKDPRINPMTSVVTVEVAPDLKTCKAYISVLGDEESQKATLAGLRSAEGYIRRQLAHSINLRNTPEITFVLDQSIEYGVRMSKMIDDVTKDIPDRMDEAEEETEE</sequence>
<accession>A0A395VDU9</accession>
<dbReference type="AlphaFoldDB" id="A0A395VDU9"/>
<dbReference type="Gene3D" id="3.30.300.20">
    <property type="match status" value="1"/>
</dbReference>
<dbReference type="InterPro" id="IPR000238">
    <property type="entry name" value="RbfA"/>
</dbReference>
<dbReference type="GO" id="GO:0005829">
    <property type="term" value="C:cytosol"/>
    <property type="evidence" value="ECO:0007669"/>
    <property type="project" value="TreeGrafter"/>
</dbReference>
<comment type="subunit">
    <text evidence="2">Monomer. Binds 30S ribosomal subunits, but not 50S ribosomal subunits or 70S ribosomes.</text>
</comment>
<dbReference type="PANTHER" id="PTHR33515:SF1">
    <property type="entry name" value="RIBOSOME-BINDING FACTOR A, CHLOROPLASTIC-RELATED"/>
    <property type="match status" value="1"/>
</dbReference>
<dbReference type="Proteomes" id="UP000266172">
    <property type="component" value="Unassembled WGS sequence"/>
</dbReference>
<comment type="subcellular location">
    <subcellularLocation>
        <location evidence="2">Cytoplasm</location>
    </subcellularLocation>
</comment>
<dbReference type="PANTHER" id="PTHR33515">
    <property type="entry name" value="RIBOSOME-BINDING FACTOR A, CHLOROPLASTIC-RELATED"/>
    <property type="match status" value="1"/>
</dbReference>
<evidence type="ECO:0000256" key="1">
    <source>
        <dbReference type="ARBA" id="ARBA00022517"/>
    </source>
</evidence>
<keyword evidence="1 2" id="KW-0690">Ribosome biogenesis</keyword>
<name>A0A395VDU9_9FIRM</name>
<dbReference type="Pfam" id="PF02033">
    <property type="entry name" value="RBFA"/>
    <property type="match status" value="1"/>
</dbReference>
<keyword evidence="2" id="KW-0963">Cytoplasm</keyword>
<dbReference type="GO" id="GO:0043024">
    <property type="term" value="F:ribosomal small subunit binding"/>
    <property type="evidence" value="ECO:0007669"/>
    <property type="project" value="TreeGrafter"/>
</dbReference>
<dbReference type="InterPro" id="IPR015946">
    <property type="entry name" value="KH_dom-like_a/b"/>
</dbReference>
<dbReference type="PROSITE" id="PS01319">
    <property type="entry name" value="RBFA"/>
    <property type="match status" value="1"/>
</dbReference>
<comment type="function">
    <text evidence="2">One of several proteins that assist in the late maturation steps of the functional core of the 30S ribosomal subunit. Associates with free 30S ribosomal subunits (but not with 30S subunits that are part of 70S ribosomes or polysomes). Required for efficient processing of 16S rRNA. May interact with the 5'-terminal helix region of 16S rRNA.</text>
</comment>